<organism evidence="3 6">
    <name type="scientific">Candidatus Segetimicrobium genomatis</name>
    <dbReference type="NCBI Taxonomy" id="2569760"/>
    <lineage>
        <taxon>Bacteria</taxon>
        <taxon>Bacillati</taxon>
        <taxon>Candidatus Sysuimicrobiota</taxon>
        <taxon>Candidatus Sysuimicrobiia</taxon>
        <taxon>Candidatus Sysuimicrobiales</taxon>
        <taxon>Candidatus Segetimicrobiaceae</taxon>
        <taxon>Candidatus Segetimicrobium</taxon>
    </lineage>
</organism>
<sequence>MAESITVDVQPTPNVNALKFVVNRRLTEGRSQTFRTPQEAAASPLAAALLAVPGVVQVFFLNDFITVTRSPSVQWEELADQVESTIRRHFEAIG</sequence>
<comment type="similarity">
    <text evidence="1">Belongs to the NifU family.</text>
</comment>
<evidence type="ECO:0000313" key="4">
    <source>
        <dbReference type="EMBL" id="TMJ11395.1"/>
    </source>
</evidence>
<evidence type="ECO:0000256" key="1">
    <source>
        <dbReference type="ARBA" id="ARBA00006420"/>
    </source>
</evidence>
<accession>A0A537LH90</accession>
<evidence type="ECO:0000313" key="3">
    <source>
        <dbReference type="EMBL" id="TMJ07378.1"/>
    </source>
</evidence>
<comment type="caution">
    <text evidence="3">The sequence shown here is derived from an EMBL/GenBank/DDBJ whole genome shotgun (WGS) entry which is preliminary data.</text>
</comment>
<dbReference type="Proteomes" id="UP000315217">
    <property type="component" value="Unassembled WGS sequence"/>
</dbReference>
<dbReference type="PANTHER" id="PTHR11178:SF1">
    <property type="entry name" value="NFU1 IRON-SULFUR CLUSTER SCAFFOLD HOMOLOG, MITOCHONDRIAL"/>
    <property type="match status" value="1"/>
</dbReference>
<dbReference type="AlphaFoldDB" id="A0A537LH90"/>
<proteinExistence type="inferred from homology"/>
<dbReference type="EMBL" id="VBAJ01000181">
    <property type="protein sequence ID" value="TMJ07378.1"/>
    <property type="molecule type" value="Genomic_DNA"/>
</dbReference>
<dbReference type="EMBL" id="VBAI01000069">
    <property type="protein sequence ID" value="TMJ11395.1"/>
    <property type="molecule type" value="Genomic_DNA"/>
</dbReference>
<protein>
    <recommendedName>
        <fullName evidence="2">Scaffold protein Nfu/NifU N-terminal domain-containing protein</fullName>
    </recommendedName>
</protein>
<dbReference type="InterPro" id="IPR014824">
    <property type="entry name" value="Nfu/NifU_N"/>
</dbReference>
<dbReference type="SMART" id="SM00932">
    <property type="entry name" value="Nfu_N"/>
    <property type="match status" value="1"/>
</dbReference>
<dbReference type="Pfam" id="PF08712">
    <property type="entry name" value="Nfu_N"/>
    <property type="match status" value="1"/>
</dbReference>
<name>A0A537LH90_9BACT</name>
<dbReference type="PANTHER" id="PTHR11178">
    <property type="entry name" value="IRON-SULFUR CLUSTER SCAFFOLD PROTEIN NFU-RELATED"/>
    <property type="match status" value="1"/>
</dbReference>
<dbReference type="SUPFAM" id="SSF110836">
    <property type="entry name" value="Hypothetical protein SAV1430"/>
    <property type="match status" value="1"/>
</dbReference>
<reference evidence="5 6" key="1">
    <citation type="journal article" date="2019" name="Nat. Microbiol.">
        <title>Mediterranean grassland soil C-N compound turnover is dependent on rainfall and depth, and is mediated by genomically divergent microorganisms.</title>
        <authorList>
            <person name="Diamond S."/>
            <person name="Andeer P.F."/>
            <person name="Li Z."/>
            <person name="Crits-Christoph A."/>
            <person name="Burstein D."/>
            <person name="Anantharaman K."/>
            <person name="Lane K.R."/>
            <person name="Thomas B.C."/>
            <person name="Pan C."/>
            <person name="Northen T.R."/>
            <person name="Banfield J.F."/>
        </authorList>
    </citation>
    <scope>NUCLEOTIDE SEQUENCE [LARGE SCALE GENOMIC DNA]</scope>
    <source>
        <strain evidence="4">NP_1</strain>
        <strain evidence="3">NP_2</strain>
    </source>
</reference>
<feature type="domain" description="Scaffold protein Nfu/NifU N-terminal" evidence="2">
    <location>
        <begin position="7"/>
        <end position="93"/>
    </location>
</feature>
<evidence type="ECO:0000259" key="2">
    <source>
        <dbReference type="SMART" id="SM00932"/>
    </source>
</evidence>
<dbReference type="Gene3D" id="3.30.1370.70">
    <property type="entry name" value="Scaffold protein Nfu/NifU, N-terminal domain"/>
    <property type="match status" value="1"/>
</dbReference>
<dbReference type="Proteomes" id="UP000318661">
    <property type="component" value="Unassembled WGS sequence"/>
</dbReference>
<evidence type="ECO:0000313" key="6">
    <source>
        <dbReference type="Proteomes" id="UP000318661"/>
    </source>
</evidence>
<gene>
    <name evidence="4" type="ORF">E6G98_04985</name>
    <name evidence="3" type="ORF">E6G99_06815</name>
</gene>
<dbReference type="InterPro" id="IPR036498">
    <property type="entry name" value="Nfu/NifU_N_sf"/>
</dbReference>
<evidence type="ECO:0000313" key="5">
    <source>
        <dbReference type="Proteomes" id="UP000315217"/>
    </source>
</evidence>